<protein>
    <submittedName>
        <fullName evidence="2">Uncharacterized protein</fullName>
    </submittedName>
</protein>
<feature type="region of interest" description="Disordered" evidence="1">
    <location>
        <begin position="227"/>
        <end position="278"/>
    </location>
</feature>
<dbReference type="OrthoDB" id="4328322at2"/>
<reference evidence="2 3" key="1">
    <citation type="submission" date="2017-11" db="EMBL/GenBank/DDBJ databases">
        <title>Complete genome sequence of Streptomyces lavendulae subsp. lavendulae CCM 3239 (formerly 'Streptomyces aureofaciens CCM 3239'), the producer of the angucycline-type antibiotic auricin.</title>
        <authorList>
            <person name="Busche T."/>
            <person name="Novakova R."/>
            <person name="Al'Dilaimi A."/>
            <person name="Homerova D."/>
            <person name="Feckova L."/>
            <person name="Rezuchova B."/>
            <person name="Mingyar E."/>
            <person name="Csolleiova D."/>
            <person name="Bekeova C."/>
            <person name="Winkler A."/>
            <person name="Sevcikova B."/>
            <person name="Kalinowski J."/>
            <person name="Kormanec J."/>
            <person name="Ruckert C."/>
        </authorList>
    </citation>
    <scope>NUCLEOTIDE SEQUENCE [LARGE SCALE GENOMIC DNA]</scope>
    <source>
        <strain evidence="2 3">CCM 3239</strain>
    </source>
</reference>
<dbReference type="Proteomes" id="UP000231791">
    <property type="component" value="Chromosome"/>
</dbReference>
<name>A0A2K8PCY4_STRLA</name>
<proteinExistence type="predicted"/>
<gene>
    <name evidence="2" type="ORF">SLAV_08665</name>
</gene>
<dbReference type="GeneID" id="49382808"/>
<sequence length="419" mass="43940">MHSIAVEQQRGHVLLIAGDAAVRRRAVQVAPSANLAALGVVPVPVLLDSTVPSDTTYLDGARDPNTVLTRLRTAAATPGPLLVYLSGRLTVDRRGRRLHLCLAGTTAASVRHTGLPWEWLGSELRERPAGLTTVLLDLAADKAAWPLLQEYGSLPAPPSVEVYGVVAPPGFAGGGNGVSGYTRQWIEQLRSSPGRPDNLRLHALAVGAAALPPGTLVLPTARELAARPAEAPGRAGYGGGVPDGGPSRRRESGADGKRDGVHAVAGDGARELPGGGPDPRPHIHALATAGRHAEADALAQAWEAHVLRAYGPASPEATHWTEIRADLARMAGDFRLATRLWTGVGVSRLARQSPDAPEVKGAAAGALYCWTQLKDRAAAAEAGPELIRLLGALPSLDPRHLELARQRLELLRDATPIGR</sequence>
<evidence type="ECO:0000256" key="1">
    <source>
        <dbReference type="SAM" id="MobiDB-lite"/>
    </source>
</evidence>
<keyword evidence="3" id="KW-1185">Reference proteome</keyword>
<feature type="compositionally biased region" description="Basic and acidic residues" evidence="1">
    <location>
        <begin position="246"/>
        <end position="261"/>
    </location>
</feature>
<accession>A0A2K8PCY4</accession>
<dbReference type="EMBL" id="CP024985">
    <property type="protein sequence ID" value="ATZ23603.1"/>
    <property type="molecule type" value="Genomic_DNA"/>
</dbReference>
<dbReference type="RefSeq" id="WP_030237493.1">
    <property type="nucleotide sequence ID" value="NZ_CP024985.1"/>
</dbReference>
<evidence type="ECO:0000313" key="3">
    <source>
        <dbReference type="Proteomes" id="UP000231791"/>
    </source>
</evidence>
<dbReference type="KEGG" id="slx:SLAV_08665"/>
<evidence type="ECO:0000313" key="2">
    <source>
        <dbReference type="EMBL" id="ATZ23603.1"/>
    </source>
</evidence>
<organism evidence="2 3">
    <name type="scientific">Streptomyces lavendulae subsp. lavendulae</name>
    <dbReference type="NCBI Taxonomy" id="58340"/>
    <lineage>
        <taxon>Bacteria</taxon>
        <taxon>Bacillati</taxon>
        <taxon>Actinomycetota</taxon>
        <taxon>Actinomycetes</taxon>
        <taxon>Kitasatosporales</taxon>
        <taxon>Streptomycetaceae</taxon>
        <taxon>Streptomyces</taxon>
    </lineage>
</organism>
<dbReference type="AlphaFoldDB" id="A0A2K8PCY4"/>